<feature type="non-terminal residue" evidence="2">
    <location>
        <position position="90"/>
    </location>
</feature>
<accession>A0A820C701</accession>
<gene>
    <name evidence="2" type="ORF">OTI717_LOCUS38908</name>
</gene>
<dbReference type="InterPro" id="IPR001810">
    <property type="entry name" value="F-box_dom"/>
</dbReference>
<comment type="caution">
    <text evidence="2">The sequence shown here is derived from an EMBL/GenBank/DDBJ whole genome shotgun (WGS) entry which is preliminary data.</text>
</comment>
<sequence length="90" mass="10347">MEYLSIKLNDLPDEILILILKKLCNVEVLYTLIDVNKRLNAIAHDSTFANHLTLLCKQDDLISPLPDPMLDRFCSQILPSIHYKVKSLKL</sequence>
<dbReference type="Pfam" id="PF12937">
    <property type="entry name" value="F-box-like"/>
    <property type="match status" value="1"/>
</dbReference>
<organism evidence="2 3">
    <name type="scientific">Rotaria sordida</name>
    <dbReference type="NCBI Taxonomy" id="392033"/>
    <lineage>
        <taxon>Eukaryota</taxon>
        <taxon>Metazoa</taxon>
        <taxon>Spiralia</taxon>
        <taxon>Gnathifera</taxon>
        <taxon>Rotifera</taxon>
        <taxon>Eurotatoria</taxon>
        <taxon>Bdelloidea</taxon>
        <taxon>Philodinida</taxon>
        <taxon>Philodinidae</taxon>
        <taxon>Rotaria</taxon>
    </lineage>
</organism>
<evidence type="ECO:0000313" key="2">
    <source>
        <dbReference type="EMBL" id="CAF4209242.1"/>
    </source>
</evidence>
<protein>
    <recommendedName>
        <fullName evidence="1">F-box domain-containing protein</fullName>
    </recommendedName>
</protein>
<dbReference type="Proteomes" id="UP000663823">
    <property type="component" value="Unassembled WGS sequence"/>
</dbReference>
<feature type="domain" description="F-box" evidence="1">
    <location>
        <begin position="5"/>
        <end position="52"/>
    </location>
</feature>
<dbReference type="AlphaFoldDB" id="A0A820C701"/>
<evidence type="ECO:0000313" key="3">
    <source>
        <dbReference type="Proteomes" id="UP000663823"/>
    </source>
</evidence>
<dbReference type="EMBL" id="CAJOAX010022853">
    <property type="protein sequence ID" value="CAF4209242.1"/>
    <property type="molecule type" value="Genomic_DNA"/>
</dbReference>
<dbReference type="PROSITE" id="PS50181">
    <property type="entry name" value="FBOX"/>
    <property type="match status" value="1"/>
</dbReference>
<dbReference type="InterPro" id="IPR032675">
    <property type="entry name" value="LRR_dom_sf"/>
</dbReference>
<dbReference type="Gene3D" id="3.80.10.10">
    <property type="entry name" value="Ribonuclease Inhibitor"/>
    <property type="match status" value="1"/>
</dbReference>
<proteinExistence type="predicted"/>
<name>A0A820C701_9BILA</name>
<reference evidence="2" key="1">
    <citation type="submission" date="2021-02" db="EMBL/GenBank/DDBJ databases">
        <authorList>
            <person name="Nowell W R."/>
        </authorList>
    </citation>
    <scope>NUCLEOTIDE SEQUENCE</scope>
</reference>
<dbReference type="InterPro" id="IPR036047">
    <property type="entry name" value="F-box-like_dom_sf"/>
</dbReference>
<dbReference type="SUPFAM" id="SSF81383">
    <property type="entry name" value="F-box domain"/>
    <property type="match status" value="1"/>
</dbReference>
<evidence type="ECO:0000259" key="1">
    <source>
        <dbReference type="PROSITE" id="PS50181"/>
    </source>
</evidence>